<keyword evidence="3" id="KW-1185">Reference proteome</keyword>
<gene>
    <name evidence="2" type="ORF">NDI89_02765</name>
</gene>
<feature type="domain" description="UspA" evidence="1">
    <location>
        <begin position="154"/>
        <end position="225"/>
    </location>
</feature>
<evidence type="ECO:0000313" key="3">
    <source>
        <dbReference type="Proteomes" id="UP001154061"/>
    </source>
</evidence>
<comment type="caution">
    <text evidence="2">The sequence shown here is derived from an EMBL/GenBank/DDBJ whole genome shotgun (WGS) entry which is preliminary data.</text>
</comment>
<dbReference type="RefSeq" id="WP_277519990.1">
    <property type="nucleotide sequence ID" value="NZ_JAMQOT010000001.1"/>
</dbReference>
<evidence type="ECO:0000313" key="2">
    <source>
        <dbReference type="EMBL" id="MDF9744498.1"/>
    </source>
</evidence>
<dbReference type="SUPFAM" id="SSF52402">
    <property type="entry name" value="Adenine nucleotide alpha hydrolases-like"/>
    <property type="match status" value="1"/>
</dbReference>
<dbReference type="PRINTS" id="PR01438">
    <property type="entry name" value="UNVRSLSTRESS"/>
</dbReference>
<reference evidence="2" key="1">
    <citation type="submission" date="2022-06" db="EMBL/GenBank/DDBJ databases">
        <title>Natrinema sp. a new haloarchaeum isolate from saline soil.</title>
        <authorList>
            <person name="Strakova D."/>
            <person name="Galisteo C."/>
            <person name="Sanchez-Porro C."/>
            <person name="Ventosa A."/>
        </authorList>
    </citation>
    <scope>NUCLEOTIDE SEQUENCE</scope>
    <source>
        <strain evidence="2">S1CR25-10</strain>
    </source>
</reference>
<organism evidence="2 3">
    <name type="scientific">Natrinema salsiterrestre</name>
    <dbReference type="NCBI Taxonomy" id="2950540"/>
    <lineage>
        <taxon>Archaea</taxon>
        <taxon>Methanobacteriati</taxon>
        <taxon>Methanobacteriota</taxon>
        <taxon>Stenosarchaea group</taxon>
        <taxon>Halobacteria</taxon>
        <taxon>Halobacteriales</taxon>
        <taxon>Natrialbaceae</taxon>
        <taxon>Natrinema</taxon>
    </lineage>
</organism>
<protein>
    <submittedName>
        <fullName evidence="2">Universal stress protein</fullName>
    </submittedName>
</protein>
<dbReference type="AlphaFoldDB" id="A0A9Q4Q1N8"/>
<accession>A0A9Q4Q1N8</accession>
<dbReference type="Gene3D" id="3.40.50.12370">
    <property type="match status" value="1"/>
</dbReference>
<evidence type="ECO:0000259" key="1">
    <source>
        <dbReference type="Pfam" id="PF00582"/>
    </source>
</evidence>
<dbReference type="Proteomes" id="UP001154061">
    <property type="component" value="Unassembled WGS sequence"/>
</dbReference>
<dbReference type="Pfam" id="PF00582">
    <property type="entry name" value="Usp"/>
    <property type="match status" value="1"/>
</dbReference>
<dbReference type="EMBL" id="JAMQOT010000001">
    <property type="protein sequence ID" value="MDF9744498.1"/>
    <property type="molecule type" value="Genomic_DNA"/>
</dbReference>
<name>A0A9Q4Q1N8_9EURY</name>
<dbReference type="InterPro" id="IPR006016">
    <property type="entry name" value="UspA"/>
</dbReference>
<proteinExistence type="predicted"/>
<dbReference type="InterPro" id="IPR006015">
    <property type="entry name" value="Universal_stress_UspA"/>
</dbReference>
<sequence length="238" mass="25398">MTRVLVPLAILEGESVSAGLTTLLAPLDVTVLGYHVLPEQTPPDQARLQYEERATDALVDLTAEFEAAGGRADHRLVFTHDREQTIDRVAAETGADAYAITGVTGPIDRLLVSLTGDVAVDRLCSFAAELVGDREIGVTLFLATDDESGGRESLEAAARSLSERGIDVETELAGDQPALEALVEAAIGHDAIVMGERAPSLRSLVFGEEAEQVAAESVGPVLVVRRVEERDDTVERRD</sequence>